<organism evidence="1">
    <name type="scientific">Salmonella enterica subsp. enterica serovar Chester</name>
    <dbReference type="NCBI Taxonomy" id="149386"/>
    <lineage>
        <taxon>Bacteria</taxon>
        <taxon>Pseudomonadati</taxon>
        <taxon>Pseudomonadota</taxon>
        <taxon>Gammaproteobacteria</taxon>
        <taxon>Enterobacterales</taxon>
        <taxon>Enterobacteriaceae</taxon>
        <taxon>Salmonella</taxon>
    </lineage>
</organism>
<sequence>MAYKHGDTATDDAHLRFMSLAAVAARKAGVDLADTRYLLSQHVYANAFNLTVKNLLSYCVTIDYDTMMEIYQHENFKLIIEWSKLYPTGYDEEGNDKVEEAYQLIEKIFKDPRLSNNPVVMSVLDRTLKMDQILQAYIRGKTSEIDSRVYSNQVWEGFFTGLHSVISRLKEAGATSRSHLYNTDKIADAEYASRKLQLAANVLMFFDYEDCGTHHVHRHTFTNSPLEEAKFKAMKGMRYRFEGTGGPWLRFEDGEFEKVLNKPIEFRTAMCCKGMSRQTICATCMGDLIYNLSPGTSPGHLASTAISEKGTQGILSTKHLDFLRYLLNLVLSPRMRDYLTEYKHNSVKGISLLEKPQYGTWDEYQLVISDEVYSEISQIAYHEDLDDIDETALPEINDLTFVRLDAEGNILAEDPIDVRMGVCGNFSKSFLRFFLKNRDKLVFPSKKTVRVPLKGWKPSWPILIYTNRSESMAEFVAGLELILRSVASDKSDNFEQFSDESMRLSKKSGKVKPITLVQMRGATEKQCTHALFYVFKYIQRKLKGIPMTHIAIMLAISRVESPTNPFPAVGFDSEDADAAEGKRFEDHNTLIAMRSAIPMLLFEGQQKNLDNVRFYTSRKRPASLYDNSVAATIIE</sequence>
<gene>
    <name evidence="1" type="ORF">CB695_16255</name>
</gene>
<dbReference type="AlphaFoldDB" id="A0A635R859"/>
<protein>
    <submittedName>
        <fullName evidence="1">Uncharacterized protein</fullName>
    </submittedName>
</protein>
<dbReference type="EMBL" id="AAMIYH010000015">
    <property type="protein sequence ID" value="EDH8303024.1"/>
    <property type="molecule type" value="Genomic_DNA"/>
</dbReference>
<comment type="caution">
    <text evidence="1">The sequence shown here is derived from an EMBL/GenBank/DDBJ whole genome shotgun (WGS) entry which is preliminary data.</text>
</comment>
<reference evidence="1" key="1">
    <citation type="submission" date="2018-07" db="EMBL/GenBank/DDBJ databases">
        <authorList>
            <person name="Ashton P.M."/>
            <person name="Dallman T."/>
            <person name="Nair S."/>
            <person name="De Pinna E."/>
            <person name="Peters T."/>
            <person name="Grant K."/>
        </authorList>
    </citation>
    <scope>NUCLEOTIDE SEQUENCE</scope>
    <source>
        <strain evidence="1">368335</strain>
    </source>
</reference>
<proteinExistence type="predicted"/>
<accession>A0A635R859</accession>
<evidence type="ECO:0000313" key="1">
    <source>
        <dbReference type="EMBL" id="EDH8303024.1"/>
    </source>
</evidence>
<dbReference type="SUPFAM" id="SSF64484">
    <property type="entry name" value="beta and beta-prime subunits of DNA dependent RNA-polymerase"/>
    <property type="match status" value="1"/>
</dbReference>
<name>A0A635R859_SALET</name>